<feature type="region of interest" description="Disordered" evidence="5">
    <location>
        <begin position="301"/>
        <end position="338"/>
    </location>
</feature>
<dbReference type="Pfam" id="PF02204">
    <property type="entry name" value="VPS9"/>
    <property type="match status" value="1"/>
</dbReference>
<dbReference type="FunFam" id="1.20.1050.80:FF:000007">
    <property type="entry name" value="Vacuolar protein sorting-associated protein 9A"/>
    <property type="match status" value="1"/>
</dbReference>
<evidence type="ECO:0000256" key="2">
    <source>
        <dbReference type="ARBA" id="ARBA00022741"/>
    </source>
</evidence>
<dbReference type="eggNOG" id="KOG2319">
    <property type="taxonomic scope" value="Eukaryota"/>
</dbReference>
<dbReference type="FunFam" id="1.10.246.120:FF:000003">
    <property type="entry name" value="Vacuolar protein sorting-associated protein 9A"/>
    <property type="match status" value="1"/>
</dbReference>
<keyword evidence="3" id="KW-0342">GTP-binding</keyword>
<dbReference type="PANTHER" id="PTHR23101:SF25">
    <property type="entry name" value="GTPASE-ACTIVATING PROTEIN AND VPS9 DOMAIN-CONTAINING PROTEIN 1"/>
    <property type="match status" value="1"/>
</dbReference>
<organism evidence="7">
    <name type="scientific">Oryza meridionalis</name>
    <dbReference type="NCBI Taxonomy" id="40149"/>
    <lineage>
        <taxon>Eukaryota</taxon>
        <taxon>Viridiplantae</taxon>
        <taxon>Streptophyta</taxon>
        <taxon>Embryophyta</taxon>
        <taxon>Tracheophyta</taxon>
        <taxon>Spermatophyta</taxon>
        <taxon>Magnoliopsida</taxon>
        <taxon>Liliopsida</taxon>
        <taxon>Poales</taxon>
        <taxon>Poaceae</taxon>
        <taxon>BOP clade</taxon>
        <taxon>Oryzoideae</taxon>
        <taxon>Oryzeae</taxon>
        <taxon>Oryzinae</taxon>
        <taxon>Oryza</taxon>
    </lineage>
</organism>
<proteinExistence type="predicted"/>
<dbReference type="SMART" id="SM00167">
    <property type="entry name" value="VPS9"/>
    <property type="match status" value="1"/>
</dbReference>
<dbReference type="EnsemblPlants" id="OMERI03G10730.1">
    <property type="protein sequence ID" value="OMERI03G10730.1"/>
    <property type="gene ID" value="OMERI03G10730"/>
</dbReference>
<evidence type="ECO:0000256" key="3">
    <source>
        <dbReference type="ARBA" id="ARBA00023134"/>
    </source>
</evidence>
<feature type="compositionally biased region" description="Basic and acidic residues" evidence="5">
    <location>
        <begin position="658"/>
        <end position="669"/>
    </location>
</feature>
<dbReference type="Gramene" id="OMERI03G10730.1">
    <property type="protein sequence ID" value="OMERI03G10730.1"/>
    <property type="gene ID" value="OMERI03G10730"/>
</dbReference>
<dbReference type="GO" id="GO:0006886">
    <property type="term" value="P:intracellular protein transport"/>
    <property type="evidence" value="ECO:0007669"/>
    <property type="project" value="EnsemblPlants"/>
</dbReference>
<evidence type="ECO:0000256" key="5">
    <source>
        <dbReference type="SAM" id="MobiDB-lite"/>
    </source>
</evidence>
<dbReference type="GO" id="GO:0005802">
    <property type="term" value="C:trans-Golgi network"/>
    <property type="evidence" value="ECO:0007669"/>
    <property type="project" value="EnsemblPlants"/>
</dbReference>
<feature type="region of interest" description="Disordered" evidence="5">
    <location>
        <begin position="276"/>
        <end position="295"/>
    </location>
</feature>
<dbReference type="STRING" id="40149.A0A0E0CYD2"/>
<reference evidence="7" key="2">
    <citation type="submission" date="2018-05" db="EMBL/GenBank/DDBJ databases">
        <title>OmerRS3 (Oryza meridionalis Reference Sequence Version 3).</title>
        <authorList>
            <person name="Zhang J."/>
            <person name="Kudrna D."/>
            <person name="Lee S."/>
            <person name="Talag J."/>
            <person name="Welchert J."/>
            <person name="Wing R.A."/>
        </authorList>
    </citation>
    <scope>NUCLEOTIDE SEQUENCE [LARGE SCALE GENOMIC DNA]</scope>
    <source>
        <strain evidence="7">cv. OR44</strain>
    </source>
</reference>
<evidence type="ECO:0000256" key="4">
    <source>
        <dbReference type="ARBA" id="ARBA00073064"/>
    </source>
</evidence>
<dbReference type="Pfam" id="PF18151">
    <property type="entry name" value="DUF5601"/>
    <property type="match status" value="1"/>
</dbReference>
<dbReference type="GO" id="GO:0005829">
    <property type="term" value="C:cytosol"/>
    <property type="evidence" value="ECO:0007669"/>
    <property type="project" value="TreeGrafter"/>
</dbReference>
<dbReference type="GO" id="GO:0005085">
    <property type="term" value="F:guanyl-nucleotide exchange factor activity"/>
    <property type="evidence" value="ECO:0007669"/>
    <property type="project" value="EnsemblPlants"/>
</dbReference>
<keyword evidence="2" id="KW-0547">Nucleotide-binding</keyword>
<feature type="domain" description="VPS9" evidence="6">
    <location>
        <begin position="111"/>
        <end position="255"/>
    </location>
</feature>
<dbReference type="AlphaFoldDB" id="A0A0E0CYD2"/>
<dbReference type="HOGENOM" id="CLU_404068_0_0_1"/>
<dbReference type="PANTHER" id="PTHR23101">
    <property type="entry name" value="RAB GDP/GTP EXCHANGE FACTOR"/>
    <property type="match status" value="1"/>
</dbReference>
<sequence length="681" mass="74968">MDGGGGGDAFGSATAPLAWHDFLERMRQPSAADFVKSIKGFIVTFSNRAPDPEHDSAAVQEFLENMEGAFRAHTPWAGSSEEELESAGEGLEKYVMTKLFNRVFASAPEDVKSDEELFEKMSLLQQFIRPENLDIKPEYQNETSWLLAQKELQKINMYKAPRDKLACILNCCKVINNLLLNASIVSNENPPGADEFLPVLIYVTIKANPPQLHSNLLYIQRYRRQSRLVSEAQYFFTNILSAESFIWNIDGESLSMDERDFQKKMDLARERLLGLSASSENQDNQNNLDVREQKSQTLKASRDSDVNLSLKDNFQGPGLEMRRDSDASSNPVERVQSISDLEKKGAAELLKDDDLNKKVQEYPFLFARSGDLTVADVENLLNSYKQLVLKYVALSQGMGINLENPPVQSMQTVSDLVESEEPKNVKNAVNFSEGSSKTSDDIKNDTLYSEVDNTGTQQTAVDRSYQKRSGCIAALLKPQNRRGRSRFILLKQSSLPQQKEIRKAMLRGNPIFIKLHSLISSPSSSGSSHGDENAVPPAAIRSMNFGDVNASSSVHSSWSPSIGGEQTLAAADDDDDGVVAWSSTSPPPELPSVDSEVVPDVGVDDIASALHEQLSSTTTPAAAASNAAAAAAATRWMDLGDMSPSAESVPPRWMSRRRRDEAEEGKLRTASEPLRQSSAAS</sequence>
<dbReference type="InterPro" id="IPR045046">
    <property type="entry name" value="Vps9-like"/>
</dbReference>
<dbReference type="GO" id="GO:0000325">
    <property type="term" value="C:plant-type vacuole"/>
    <property type="evidence" value="ECO:0007669"/>
    <property type="project" value="EnsemblPlants"/>
</dbReference>
<evidence type="ECO:0000259" key="6">
    <source>
        <dbReference type="PROSITE" id="PS51205"/>
    </source>
</evidence>
<dbReference type="Proteomes" id="UP000008021">
    <property type="component" value="Chromosome 3"/>
</dbReference>
<feature type="compositionally biased region" description="Polar residues" evidence="5">
    <location>
        <begin position="276"/>
        <end position="288"/>
    </location>
</feature>
<feature type="region of interest" description="Disordered" evidence="5">
    <location>
        <begin position="576"/>
        <end position="595"/>
    </location>
</feature>
<dbReference type="Gene3D" id="1.20.1050.80">
    <property type="entry name" value="VPS9 domain"/>
    <property type="match status" value="1"/>
</dbReference>
<dbReference type="PROSITE" id="PS51205">
    <property type="entry name" value="VPS9"/>
    <property type="match status" value="1"/>
</dbReference>
<evidence type="ECO:0000313" key="7">
    <source>
        <dbReference type="EnsemblPlants" id="OMERI03G10730.1"/>
    </source>
</evidence>
<dbReference type="GO" id="GO:0005096">
    <property type="term" value="F:GTPase activator activity"/>
    <property type="evidence" value="ECO:0007669"/>
    <property type="project" value="UniProtKB-KW"/>
</dbReference>
<dbReference type="GO" id="GO:0016192">
    <property type="term" value="P:vesicle-mediated transport"/>
    <property type="evidence" value="ECO:0007669"/>
    <property type="project" value="InterPro"/>
</dbReference>
<dbReference type="SUPFAM" id="SSF109993">
    <property type="entry name" value="VPS9 domain"/>
    <property type="match status" value="1"/>
</dbReference>
<feature type="compositionally biased region" description="Polar residues" evidence="5">
    <location>
        <begin position="327"/>
        <end position="338"/>
    </location>
</feature>
<dbReference type="GO" id="GO:0030139">
    <property type="term" value="C:endocytic vesicle"/>
    <property type="evidence" value="ECO:0007669"/>
    <property type="project" value="TreeGrafter"/>
</dbReference>
<keyword evidence="1" id="KW-0343">GTPase activation</keyword>
<name>A0A0E0CYD2_9ORYZ</name>
<dbReference type="InterPro" id="IPR037191">
    <property type="entry name" value="VPS9_dom_sf"/>
</dbReference>
<dbReference type="Gene3D" id="1.10.246.120">
    <property type="match status" value="1"/>
</dbReference>
<dbReference type="InterPro" id="IPR041545">
    <property type="entry name" value="DUF5601"/>
</dbReference>
<evidence type="ECO:0000313" key="8">
    <source>
        <dbReference type="Proteomes" id="UP000008021"/>
    </source>
</evidence>
<evidence type="ECO:0000256" key="1">
    <source>
        <dbReference type="ARBA" id="ARBA00022468"/>
    </source>
</evidence>
<reference evidence="7" key="1">
    <citation type="submission" date="2015-04" db="UniProtKB">
        <authorList>
            <consortium name="EnsemblPlants"/>
        </authorList>
    </citation>
    <scope>IDENTIFICATION</scope>
</reference>
<feature type="region of interest" description="Disordered" evidence="5">
    <location>
        <begin position="641"/>
        <end position="681"/>
    </location>
</feature>
<dbReference type="InterPro" id="IPR003123">
    <property type="entry name" value="VPS9"/>
</dbReference>
<keyword evidence="8" id="KW-1185">Reference proteome</keyword>
<dbReference type="GO" id="GO:0005525">
    <property type="term" value="F:GTP binding"/>
    <property type="evidence" value="ECO:0007669"/>
    <property type="project" value="UniProtKB-KW"/>
</dbReference>
<dbReference type="GO" id="GO:0031267">
    <property type="term" value="F:small GTPase binding"/>
    <property type="evidence" value="ECO:0007669"/>
    <property type="project" value="TreeGrafter"/>
</dbReference>
<accession>A0A0E0CYD2</accession>
<protein>
    <recommendedName>
        <fullName evidence="4">Vacuolar protein sorting-associated protein 9A</fullName>
    </recommendedName>
</protein>